<gene>
    <name evidence="1" type="ORF">Pint_05597</name>
</gene>
<keyword evidence="2" id="KW-1185">Reference proteome</keyword>
<dbReference type="EMBL" id="CM047738">
    <property type="protein sequence ID" value="KAJ0046953.1"/>
    <property type="molecule type" value="Genomic_DNA"/>
</dbReference>
<protein>
    <submittedName>
        <fullName evidence="1">Uncharacterized protein</fullName>
    </submittedName>
</protein>
<comment type="caution">
    <text evidence="1">The sequence shown here is derived from an EMBL/GenBank/DDBJ whole genome shotgun (WGS) entry which is preliminary data.</text>
</comment>
<sequence length="86" mass="9748">MYICCGNVKKDDGGNVNKDAMDGKHRSSLTRTIQTRAFWWPLIVLAFAYAICRFLFMLIPPIVPSIDVNASEGSPFYLELSLFLFL</sequence>
<proteinExistence type="predicted"/>
<reference evidence="2" key="1">
    <citation type="journal article" date="2023" name="G3 (Bethesda)">
        <title>Genome assembly and association tests identify interacting loci associated with vigor, precocity, and sex in interspecific pistachio rootstocks.</title>
        <authorList>
            <person name="Palmer W."/>
            <person name="Jacygrad E."/>
            <person name="Sagayaradj S."/>
            <person name="Cavanaugh K."/>
            <person name="Han R."/>
            <person name="Bertier L."/>
            <person name="Beede B."/>
            <person name="Kafkas S."/>
            <person name="Golino D."/>
            <person name="Preece J."/>
            <person name="Michelmore R."/>
        </authorList>
    </citation>
    <scope>NUCLEOTIDE SEQUENCE [LARGE SCALE GENOMIC DNA]</scope>
</reference>
<organism evidence="1 2">
    <name type="scientific">Pistacia integerrima</name>
    <dbReference type="NCBI Taxonomy" id="434235"/>
    <lineage>
        <taxon>Eukaryota</taxon>
        <taxon>Viridiplantae</taxon>
        <taxon>Streptophyta</taxon>
        <taxon>Embryophyta</taxon>
        <taxon>Tracheophyta</taxon>
        <taxon>Spermatophyta</taxon>
        <taxon>Magnoliopsida</taxon>
        <taxon>eudicotyledons</taxon>
        <taxon>Gunneridae</taxon>
        <taxon>Pentapetalae</taxon>
        <taxon>rosids</taxon>
        <taxon>malvids</taxon>
        <taxon>Sapindales</taxon>
        <taxon>Anacardiaceae</taxon>
        <taxon>Pistacia</taxon>
    </lineage>
</organism>
<evidence type="ECO:0000313" key="2">
    <source>
        <dbReference type="Proteomes" id="UP001163603"/>
    </source>
</evidence>
<evidence type="ECO:0000313" key="1">
    <source>
        <dbReference type="EMBL" id="KAJ0046953.1"/>
    </source>
</evidence>
<name>A0ACC0Z9B7_9ROSI</name>
<accession>A0ACC0Z9B7</accession>
<dbReference type="Proteomes" id="UP001163603">
    <property type="component" value="Chromosome 3"/>
</dbReference>